<organism evidence="2 3">
    <name type="scientific">Discina gigas</name>
    <dbReference type="NCBI Taxonomy" id="1032678"/>
    <lineage>
        <taxon>Eukaryota</taxon>
        <taxon>Fungi</taxon>
        <taxon>Dikarya</taxon>
        <taxon>Ascomycota</taxon>
        <taxon>Pezizomycotina</taxon>
        <taxon>Pezizomycetes</taxon>
        <taxon>Pezizales</taxon>
        <taxon>Discinaceae</taxon>
        <taxon>Discina</taxon>
    </lineage>
</organism>
<proteinExistence type="predicted"/>
<comment type="caution">
    <text evidence="2">The sequence shown here is derived from an EMBL/GenBank/DDBJ whole genome shotgun (WGS) entry which is preliminary data.</text>
</comment>
<name>A0ABR3GUJ6_9PEZI</name>
<dbReference type="InterPro" id="IPR000182">
    <property type="entry name" value="GNAT_dom"/>
</dbReference>
<dbReference type="SUPFAM" id="SSF55729">
    <property type="entry name" value="Acyl-CoA N-acyltransferases (Nat)"/>
    <property type="match status" value="1"/>
</dbReference>
<dbReference type="PROSITE" id="PS51186">
    <property type="entry name" value="GNAT"/>
    <property type="match status" value="1"/>
</dbReference>
<protein>
    <recommendedName>
        <fullName evidence="1">N-acetyltransferase domain-containing protein</fullName>
    </recommendedName>
</protein>
<accession>A0ABR3GUJ6</accession>
<dbReference type="Gene3D" id="3.40.630.30">
    <property type="match status" value="1"/>
</dbReference>
<evidence type="ECO:0000259" key="1">
    <source>
        <dbReference type="PROSITE" id="PS51186"/>
    </source>
</evidence>
<dbReference type="Pfam" id="PF08445">
    <property type="entry name" value="FR47"/>
    <property type="match status" value="1"/>
</dbReference>
<dbReference type="EMBL" id="JBBBZM010000009">
    <property type="protein sequence ID" value="KAL0639620.1"/>
    <property type="molecule type" value="Genomic_DNA"/>
</dbReference>
<feature type="domain" description="N-acetyltransferase" evidence="1">
    <location>
        <begin position="178"/>
        <end position="318"/>
    </location>
</feature>
<sequence>MALSIKVTRYANPHVFVPAVEPSLSATREWQNCLPIGIYNEYISCTPPQPATGISPDSGFTLLSTHDPTSSEICLVAAKSPSYNCLGIFSAVPISSLDVPAHVAAIVDKLHMDGFPAAFNGDARLVDVICAVVAKRRGPGARIFTETEFVGAVVTPDTLSPTPLAHKILPDPAHKIRRVSYPADERHHDLLAEMHRDMLAEARGSDVPYDYSSRYVRDTVARGDAWVYFIGDAPIASCYCGRSTRSGKSINVVYTKKGFRRNGYAESLVGEVCRRLFEELKYVALFFQEGSSAAGIYRRLGFGGDEEREFLQKDARVE</sequence>
<dbReference type="InterPro" id="IPR013653">
    <property type="entry name" value="GCN5-like_dom"/>
</dbReference>
<gene>
    <name evidence="2" type="ORF">Q9L58_001185</name>
</gene>
<evidence type="ECO:0000313" key="3">
    <source>
        <dbReference type="Proteomes" id="UP001447188"/>
    </source>
</evidence>
<evidence type="ECO:0000313" key="2">
    <source>
        <dbReference type="EMBL" id="KAL0639620.1"/>
    </source>
</evidence>
<dbReference type="InterPro" id="IPR016181">
    <property type="entry name" value="Acyl_CoA_acyltransferase"/>
</dbReference>
<keyword evidence="3" id="KW-1185">Reference proteome</keyword>
<reference evidence="2 3" key="1">
    <citation type="submission" date="2024-02" db="EMBL/GenBank/DDBJ databases">
        <title>Discinaceae phylogenomics.</title>
        <authorList>
            <person name="Dirks A.C."/>
            <person name="James T.Y."/>
        </authorList>
    </citation>
    <scope>NUCLEOTIDE SEQUENCE [LARGE SCALE GENOMIC DNA]</scope>
    <source>
        <strain evidence="2 3">ACD0624</strain>
    </source>
</reference>
<dbReference type="Proteomes" id="UP001447188">
    <property type="component" value="Unassembled WGS sequence"/>
</dbReference>